<comment type="caution">
    <text evidence="2">The sequence shown here is derived from an EMBL/GenBank/DDBJ whole genome shotgun (WGS) entry which is preliminary data.</text>
</comment>
<feature type="compositionally biased region" description="Basic and acidic residues" evidence="1">
    <location>
        <begin position="275"/>
        <end position="316"/>
    </location>
</feature>
<reference evidence="2 3" key="1">
    <citation type="submission" date="2024-02" db="EMBL/GenBank/DDBJ databases">
        <title>De novo assembly and annotation of 12 fungi associated with fruit tree decline syndrome in Ontario, Canada.</title>
        <authorList>
            <person name="Sulman M."/>
            <person name="Ellouze W."/>
            <person name="Ilyukhin E."/>
        </authorList>
    </citation>
    <scope>NUCLEOTIDE SEQUENCE [LARGE SCALE GENOMIC DNA]</scope>
    <source>
        <strain evidence="2 3">M42-189</strain>
    </source>
</reference>
<feature type="region of interest" description="Disordered" evidence="1">
    <location>
        <begin position="275"/>
        <end position="336"/>
    </location>
</feature>
<evidence type="ECO:0000256" key="1">
    <source>
        <dbReference type="SAM" id="MobiDB-lite"/>
    </source>
</evidence>
<sequence>MSKWLTTSGTRKHIKLENSYRSKDAPEVQIAKVLEEQKSMNGGDNLKNWSLSARKALAGGKSAAFLVSIAKKKQEAKIWSYEAPKLAMVVASPVIRDHFVQNPESTEFHALNPYFKGKAIEAIAHWLRVAITVPLLQNIHLPKISPTMSNADLKDSLDLRVAMQLLGMGQYIDHFASKYNATLELPEASAANQDAAALRVPLTDEARTILDHVVVPSQDGRDEVVDVLAYHLVVLKKKNMLGAEWTAFLGDFSNLMLSHAMKLAEARFIEKIKKERKEREKSKKDGRRMETGTDTEEKKITASDALKIKKGDKEAKPTLPKKKTTNLFDLLSEEEE</sequence>
<gene>
    <name evidence="2" type="ORF">SLS60_006935</name>
</gene>
<dbReference type="EMBL" id="JAKJXO020000009">
    <property type="protein sequence ID" value="KAL1600549.1"/>
    <property type="molecule type" value="Genomic_DNA"/>
</dbReference>
<evidence type="ECO:0000313" key="3">
    <source>
        <dbReference type="Proteomes" id="UP001521785"/>
    </source>
</evidence>
<organism evidence="2 3">
    <name type="scientific">Paraconiothyrium brasiliense</name>
    <dbReference type="NCBI Taxonomy" id="300254"/>
    <lineage>
        <taxon>Eukaryota</taxon>
        <taxon>Fungi</taxon>
        <taxon>Dikarya</taxon>
        <taxon>Ascomycota</taxon>
        <taxon>Pezizomycotina</taxon>
        <taxon>Dothideomycetes</taxon>
        <taxon>Pleosporomycetidae</taxon>
        <taxon>Pleosporales</taxon>
        <taxon>Massarineae</taxon>
        <taxon>Didymosphaeriaceae</taxon>
        <taxon>Paraconiothyrium</taxon>
    </lineage>
</organism>
<evidence type="ECO:0000313" key="2">
    <source>
        <dbReference type="EMBL" id="KAL1600549.1"/>
    </source>
</evidence>
<protein>
    <submittedName>
        <fullName evidence="2">Uncharacterized protein</fullName>
    </submittedName>
</protein>
<proteinExistence type="predicted"/>
<keyword evidence="3" id="KW-1185">Reference proteome</keyword>
<accession>A0ABR3R7Z0</accession>
<dbReference type="Proteomes" id="UP001521785">
    <property type="component" value="Unassembled WGS sequence"/>
</dbReference>
<name>A0ABR3R7Z0_9PLEO</name>